<proteinExistence type="predicted"/>
<reference evidence="1 2" key="1">
    <citation type="submission" date="2021-03" db="EMBL/GenBank/DDBJ databases">
        <title>Winogradskyella sp. nov., isolated from costal sediment.</title>
        <authorList>
            <person name="Gao C."/>
        </authorList>
    </citation>
    <scope>NUCLEOTIDE SEQUENCE [LARGE SCALE GENOMIC DNA]</scope>
    <source>
        <strain evidence="1 2">DF17</strain>
    </source>
</reference>
<organism evidence="1 2">
    <name type="scientific">Winogradskyella pelagia</name>
    <dbReference type="NCBI Taxonomy" id="2819984"/>
    <lineage>
        <taxon>Bacteria</taxon>
        <taxon>Pseudomonadati</taxon>
        <taxon>Bacteroidota</taxon>
        <taxon>Flavobacteriia</taxon>
        <taxon>Flavobacteriales</taxon>
        <taxon>Flavobacteriaceae</taxon>
        <taxon>Winogradskyella</taxon>
    </lineage>
</organism>
<dbReference type="Pfam" id="PF20125">
    <property type="entry name" value="DUF6515"/>
    <property type="match status" value="1"/>
</dbReference>
<dbReference type="Proteomes" id="UP000676776">
    <property type="component" value="Unassembled WGS sequence"/>
</dbReference>
<keyword evidence="2" id="KW-1185">Reference proteome</keyword>
<name>A0ABS3SXH4_9FLAO</name>
<dbReference type="InterPro" id="IPR045398">
    <property type="entry name" value="DUF6515"/>
</dbReference>
<sequence>MMRFLIYSLIVVFALNLNSCARRVVLKDSNSITVVHKLPKRYDVVRVKGKRLYFFNGRHYKKTKRGYVVVRV</sequence>
<comment type="caution">
    <text evidence="1">The sequence shown here is derived from an EMBL/GenBank/DDBJ whole genome shotgun (WGS) entry which is preliminary data.</text>
</comment>
<evidence type="ECO:0000313" key="1">
    <source>
        <dbReference type="EMBL" id="MBO3115183.1"/>
    </source>
</evidence>
<dbReference type="RefSeq" id="WP_208151964.1">
    <property type="nucleotide sequence ID" value="NZ_JAGEVF010000001.1"/>
</dbReference>
<gene>
    <name evidence="1" type="ORF">J4050_00395</name>
</gene>
<dbReference type="EMBL" id="JAGEVF010000001">
    <property type="protein sequence ID" value="MBO3115183.1"/>
    <property type="molecule type" value="Genomic_DNA"/>
</dbReference>
<accession>A0ABS3SXH4</accession>
<protein>
    <submittedName>
        <fullName evidence="1">Uncharacterized protein</fullName>
    </submittedName>
</protein>
<evidence type="ECO:0000313" key="2">
    <source>
        <dbReference type="Proteomes" id="UP000676776"/>
    </source>
</evidence>